<comment type="similarity">
    <text evidence="5">Belongs to the LDH/MDH superfamily. MDH type 3 family.</text>
</comment>
<dbReference type="EC" id="1.1.1.37" evidence="5"/>
<name>A0A6P1GB15_9RICK</name>
<dbReference type="Proteomes" id="UP000464912">
    <property type="component" value="Chromosome"/>
</dbReference>
<dbReference type="KEGG" id="nef:GP480_03880"/>
<evidence type="ECO:0000256" key="4">
    <source>
        <dbReference type="ARBA" id="ARBA00023027"/>
    </source>
</evidence>
<feature type="binding site" evidence="5 7">
    <location>
        <position position="87"/>
    </location>
    <ligand>
        <name>substrate</name>
    </ligand>
</feature>
<feature type="binding site" evidence="5 8">
    <location>
        <position position="32"/>
    </location>
    <ligand>
        <name>NAD(+)</name>
        <dbReference type="ChEBI" id="CHEBI:57540"/>
    </ligand>
</feature>
<gene>
    <name evidence="5" type="primary">mdh</name>
    <name evidence="11" type="ORF">GP480_03880</name>
</gene>
<accession>A0A6P1GB15</accession>
<dbReference type="NCBIfam" id="NF004863">
    <property type="entry name" value="PRK06223.1"/>
    <property type="match status" value="1"/>
</dbReference>
<dbReference type="InterPro" id="IPR036291">
    <property type="entry name" value="NAD(P)-bd_dom_sf"/>
</dbReference>
<evidence type="ECO:0000256" key="6">
    <source>
        <dbReference type="PIRSR" id="PIRSR000102-1"/>
    </source>
</evidence>
<proteinExistence type="inferred from homology"/>
<dbReference type="Gene3D" id="3.90.110.10">
    <property type="entry name" value="Lactate dehydrogenase/glycoside hydrolase, family 4, C-terminal"/>
    <property type="match status" value="1"/>
</dbReference>
<dbReference type="PANTHER" id="PTHR43128">
    <property type="entry name" value="L-2-HYDROXYCARBOXYLATE DEHYDROGENASE (NAD(P)(+))"/>
    <property type="match status" value="1"/>
</dbReference>
<evidence type="ECO:0000256" key="8">
    <source>
        <dbReference type="PIRSR" id="PIRSR000102-3"/>
    </source>
</evidence>
<reference evidence="11 12" key="1">
    <citation type="journal article" date="2020" name="MBio">
        <title>Erratum for Teymournejad et al., 'Isolation and Molecular Analysis of a Novel Neorickettsia Species That Causes Potomac Horse Fever'.</title>
        <authorList>
            <person name="Teymournejad O."/>
            <person name="Lin M."/>
            <person name="Bekebrede H."/>
            <person name="Kamr A."/>
            <person name="Toribio R.E."/>
            <person name="Arroyo L.G."/>
            <person name="Baird J.D."/>
            <person name="Rikihisa Y."/>
        </authorList>
    </citation>
    <scope>NUCLEOTIDE SEQUENCE [LARGE SCALE GENOMIC DNA]</scope>
    <source>
        <strain evidence="11 12">Fin17</strain>
    </source>
</reference>
<evidence type="ECO:0000259" key="9">
    <source>
        <dbReference type="Pfam" id="PF00056"/>
    </source>
</evidence>
<dbReference type="InterPro" id="IPR001236">
    <property type="entry name" value="Lactate/malate_DH_N"/>
</dbReference>
<feature type="binding site" evidence="5 8">
    <location>
        <begin position="7"/>
        <end position="12"/>
    </location>
    <ligand>
        <name>NAD(+)</name>
        <dbReference type="ChEBI" id="CHEBI:57540"/>
    </ligand>
</feature>
<dbReference type="CDD" id="cd01339">
    <property type="entry name" value="LDH-like_MDH"/>
    <property type="match status" value="1"/>
</dbReference>
<keyword evidence="4 5" id="KW-0520">NAD</keyword>
<dbReference type="HAMAP" id="MF_00487">
    <property type="entry name" value="Malate_dehydrog_3"/>
    <property type="match status" value="1"/>
</dbReference>
<dbReference type="GO" id="GO:0006099">
    <property type="term" value="P:tricarboxylic acid cycle"/>
    <property type="evidence" value="ECO:0007669"/>
    <property type="project" value="UniProtKB-UniRule"/>
</dbReference>
<keyword evidence="12" id="KW-1185">Reference proteome</keyword>
<feature type="binding site" evidence="5 7">
    <location>
        <position position="150"/>
    </location>
    <ligand>
        <name>substrate</name>
    </ligand>
</feature>
<organism evidence="11 12">
    <name type="scientific">Neorickettsia findlayensis</name>
    <dbReference type="NCBI Taxonomy" id="2686014"/>
    <lineage>
        <taxon>Bacteria</taxon>
        <taxon>Pseudomonadati</taxon>
        <taxon>Pseudomonadota</taxon>
        <taxon>Alphaproteobacteria</taxon>
        <taxon>Rickettsiales</taxon>
        <taxon>Anaplasmataceae</taxon>
        <taxon>Neorickettsia</taxon>
    </lineage>
</organism>
<dbReference type="Pfam" id="PF02866">
    <property type="entry name" value="Ldh_1_C"/>
    <property type="match status" value="1"/>
</dbReference>
<reference evidence="11 12" key="2">
    <citation type="journal article" date="2020" name="MBio">
        <title>Isolation and Molecular Analysis of a Novel Neorickettsia Species That Causes Potomac Horse Fever.</title>
        <authorList>
            <person name="Teymournejad O."/>
            <person name="Lin M."/>
            <person name="Bekebrede H."/>
            <person name="Kamr A."/>
            <person name="Toribio R.E."/>
            <person name="Arroyo L.G."/>
            <person name="Baird J.D."/>
            <person name="Rikihisa Y."/>
        </authorList>
    </citation>
    <scope>NUCLEOTIDE SEQUENCE [LARGE SCALE GENOMIC DNA]</scope>
    <source>
        <strain evidence="11 12">Fin17</strain>
    </source>
</reference>
<dbReference type="SUPFAM" id="SSF56327">
    <property type="entry name" value="LDH C-terminal domain-like"/>
    <property type="match status" value="1"/>
</dbReference>
<feature type="active site" description="Proton acceptor" evidence="5 6">
    <location>
        <position position="174"/>
    </location>
</feature>
<dbReference type="SUPFAM" id="SSF51735">
    <property type="entry name" value="NAD(P)-binding Rossmann-fold domains"/>
    <property type="match status" value="1"/>
</dbReference>
<evidence type="ECO:0000313" key="11">
    <source>
        <dbReference type="EMBL" id="QHD65528.1"/>
    </source>
</evidence>
<keyword evidence="3 5" id="KW-0560">Oxidoreductase</keyword>
<feature type="binding site" evidence="5 7">
    <location>
        <position position="81"/>
    </location>
    <ligand>
        <name>substrate</name>
    </ligand>
</feature>
<dbReference type="FunFam" id="3.90.110.10:FF:000004">
    <property type="entry name" value="Malate dehydrogenase"/>
    <property type="match status" value="1"/>
</dbReference>
<keyword evidence="2 5" id="KW-0816">Tricarboxylic acid cycle</keyword>
<protein>
    <recommendedName>
        <fullName evidence="5">Malate dehydrogenase</fullName>
        <ecNumber evidence="5">1.1.1.37</ecNumber>
    </recommendedName>
</protein>
<feature type="domain" description="Lactate/malate dehydrogenase C-terminal" evidence="10">
    <location>
        <begin position="146"/>
        <end position="303"/>
    </location>
</feature>
<comment type="catalytic activity">
    <reaction evidence="5">
        <text>(S)-malate + NAD(+) = oxaloacetate + NADH + H(+)</text>
        <dbReference type="Rhea" id="RHEA:21432"/>
        <dbReference type="ChEBI" id="CHEBI:15378"/>
        <dbReference type="ChEBI" id="CHEBI:15589"/>
        <dbReference type="ChEBI" id="CHEBI:16452"/>
        <dbReference type="ChEBI" id="CHEBI:57540"/>
        <dbReference type="ChEBI" id="CHEBI:57945"/>
        <dbReference type="EC" id="1.1.1.37"/>
    </reaction>
</comment>
<evidence type="ECO:0000256" key="1">
    <source>
        <dbReference type="ARBA" id="ARBA00003966"/>
    </source>
</evidence>
<dbReference type="FunFam" id="3.40.50.720:FF:000018">
    <property type="entry name" value="Malate dehydrogenase"/>
    <property type="match status" value="1"/>
</dbReference>
<feature type="binding site" evidence="5 8">
    <location>
        <begin position="117"/>
        <end position="119"/>
    </location>
    <ligand>
        <name>NAD(+)</name>
        <dbReference type="ChEBI" id="CHEBI:57540"/>
    </ligand>
</feature>
<evidence type="ECO:0000256" key="2">
    <source>
        <dbReference type="ARBA" id="ARBA00022532"/>
    </source>
</evidence>
<evidence type="ECO:0000313" key="12">
    <source>
        <dbReference type="Proteomes" id="UP000464912"/>
    </source>
</evidence>
<feature type="binding site" evidence="5 7">
    <location>
        <position position="119"/>
    </location>
    <ligand>
        <name>substrate</name>
    </ligand>
</feature>
<dbReference type="PANTHER" id="PTHR43128:SF16">
    <property type="entry name" value="L-LACTATE DEHYDROGENASE"/>
    <property type="match status" value="1"/>
</dbReference>
<dbReference type="AlphaFoldDB" id="A0A6P1GB15"/>
<dbReference type="InterPro" id="IPR011275">
    <property type="entry name" value="Malate_DH_type3"/>
</dbReference>
<dbReference type="InterPro" id="IPR022383">
    <property type="entry name" value="Lactate/malate_DH_C"/>
</dbReference>
<dbReference type="GO" id="GO:0030060">
    <property type="term" value="F:L-malate dehydrogenase (NAD+) activity"/>
    <property type="evidence" value="ECO:0007669"/>
    <property type="project" value="UniProtKB-UniRule"/>
</dbReference>
<dbReference type="PRINTS" id="PR00086">
    <property type="entry name" value="LLDHDRGNASE"/>
</dbReference>
<sequence length="315" mass="33855">MKVSLIGAGNIGGTLAYLIASKKLASEIELIDVNGDLARGKALDVSQALPLIGYTMKINGSANMERIKGSSVIIITAGIPRKPGMTREELVDVNAVVMKEVGEKIKKLAPKAFVIVVTNPLDVMVWVLYKAAEINPDRIVGMAGVLDSSRMNFFLAQELDVSVADVKSLVLGSHGDSMVPLFRHSTVSGMSLPELVSAGFLTKDKVDSIIERTRSGGAEIVALLKTGSAYYTPAASALEMAEAYLLDQKKTLVCSVTMKGRYGVEDDVFSGIPVIIGSSGVERVIELDLDPDERRMFENSLAATRKLVVEAQKYF</sequence>
<dbReference type="InterPro" id="IPR001557">
    <property type="entry name" value="L-lactate/malate_DH"/>
</dbReference>
<evidence type="ECO:0000256" key="7">
    <source>
        <dbReference type="PIRSR" id="PIRSR000102-2"/>
    </source>
</evidence>
<dbReference type="EMBL" id="CP047224">
    <property type="protein sequence ID" value="QHD65528.1"/>
    <property type="molecule type" value="Genomic_DNA"/>
</dbReference>
<dbReference type="PIRSF" id="PIRSF000102">
    <property type="entry name" value="Lac_mal_DH"/>
    <property type="match status" value="1"/>
</dbReference>
<dbReference type="Gene3D" id="3.40.50.720">
    <property type="entry name" value="NAD(P)-binding Rossmann-like Domain"/>
    <property type="match status" value="1"/>
</dbReference>
<evidence type="ECO:0000259" key="10">
    <source>
        <dbReference type="Pfam" id="PF02866"/>
    </source>
</evidence>
<feature type="binding site" evidence="5 8">
    <location>
        <position position="94"/>
    </location>
    <ligand>
        <name>NAD(+)</name>
        <dbReference type="ChEBI" id="CHEBI:57540"/>
    </ligand>
</feature>
<comment type="function">
    <text evidence="1 5">Catalyzes the reversible oxidation of malate to oxaloacetate.</text>
</comment>
<evidence type="ECO:0000256" key="3">
    <source>
        <dbReference type="ARBA" id="ARBA00023002"/>
    </source>
</evidence>
<dbReference type="GO" id="GO:0006089">
    <property type="term" value="P:lactate metabolic process"/>
    <property type="evidence" value="ECO:0007669"/>
    <property type="project" value="TreeGrafter"/>
</dbReference>
<dbReference type="InterPro" id="IPR015955">
    <property type="entry name" value="Lactate_DH/Glyco_Ohase_4_C"/>
</dbReference>
<evidence type="ECO:0000256" key="5">
    <source>
        <dbReference type="HAMAP-Rule" id="MF_00487"/>
    </source>
</evidence>
<dbReference type="RefSeq" id="WP_160096011.1">
    <property type="nucleotide sequence ID" value="NZ_CP047224.1"/>
</dbReference>
<feature type="domain" description="Lactate/malate dehydrogenase N-terminal" evidence="9">
    <location>
        <begin position="1"/>
        <end position="141"/>
    </location>
</feature>
<dbReference type="Pfam" id="PF00056">
    <property type="entry name" value="Ldh_1_N"/>
    <property type="match status" value="1"/>
</dbReference>
<dbReference type="GO" id="GO:0004459">
    <property type="term" value="F:L-lactate dehydrogenase (NAD+) activity"/>
    <property type="evidence" value="ECO:0007669"/>
    <property type="project" value="TreeGrafter"/>
</dbReference>